<reference evidence="2 3" key="1">
    <citation type="submission" date="2020-05" db="EMBL/GenBank/DDBJ databases">
        <authorList>
            <person name="Casaregola S."/>
            <person name="Devillers H."/>
            <person name="Grondin C."/>
        </authorList>
    </citation>
    <scope>NUCLEOTIDE SEQUENCE [LARGE SCALE GENOMIC DNA]</scope>
    <source>
        <strain evidence="2 3">CLIB 1767</strain>
    </source>
</reference>
<feature type="coiled-coil region" evidence="1">
    <location>
        <begin position="133"/>
        <end position="160"/>
    </location>
</feature>
<comment type="caution">
    <text evidence="2">The sequence shown here is derived from an EMBL/GenBank/DDBJ whole genome shotgun (WGS) entry which is preliminary data.</text>
</comment>
<dbReference type="RefSeq" id="XP_041408938.1">
    <property type="nucleotide sequence ID" value="XM_041553004.1"/>
</dbReference>
<dbReference type="EMBL" id="CAEFZW010000013">
    <property type="protein sequence ID" value="CAB4257094.1"/>
    <property type="molecule type" value="Genomic_DNA"/>
</dbReference>
<keyword evidence="3" id="KW-1185">Reference proteome</keyword>
<dbReference type="AlphaFoldDB" id="A0A8H2ZIM5"/>
<dbReference type="OrthoDB" id="3981131at2759"/>
<evidence type="ECO:0000313" key="3">
    <source>
        <dbReference type="Proteomes" id="UP000644660"/>
    </source>
</evidence>
<protein>
    <submittedName>
        <fullName evidence="2">Uncharacterized protein</fullName>
    </submittedName>
</protein>
<evidence type="ECO:0000256" key="1">
    <source>
        <dbReference type="SAM" id="Coils"/>
    </source>
</evidence>
<keyword evidence="1" id="KW-0175">Coiled coil</keyword>
<dbReference type="GeneID" id="64860202"/>
<dbReference type="Proteomes" id="UP000644660">
    <property type="component" value="Unassembled WGS sequence"/>
</dbReference>
<organism evidence="2 3">
    <name type="scientific">Maudiozyma barnettii</name>
    <dbReference type="NCBI Taxonomy" id="61262"/>
    <lineage>
        <taxon>Eukaryota</taxon>
        <taxon>Fungi</taxon>
        <taxon>Dikarya</taxon>
        <taxon>Ascomycota</taxon>
        <taxon>Saccharomycotina</taxon>
        <taxon>Saccharomycetes</taxon>
        <taxon>Saccharomycetales</taxon>
        <taxon>Saccharomycetaceae</taxon>
        <taxon>Maudiozyma</taxon>
    </lineage>
</organism>
<evidence type="ECO:0000313" key="2">
    <source>
        <dbReference type="EMBL" id="CAB4257094.1"/>
    </source>
</evidence>
<proteinExistence type="predicted"/>
<name>A0A8H2ZIM5_9SACH</name>
<accession>A0A8H2ZIM5</accession>
<gene>
    <name evidence="2" type="ORF">KABA2_13S02838</name>
</gene>
<sequence length="306" mass="34457">MNSNIPIGADSLAQKVDLSVTDNLAQTDLLQAIEIGKKFLQKAQETKTTKELINIPRVVDNSSDVRTVVSSLVDALNNSSQQIQQLKFKNLMLSSNKNNLESRHEVEGNLQKHEYERIKTQMLHEKQNMIHNLNISNNKVQKYKKRIVEKNREINKLLKLLNDHSIDVTQIELSSIEPSSTSSIRVKSPDDISKNRKADMLKALGVLATQVLNDDTEDGSINQTYIQSSMRAEDDNITEAEISVYQPYNHANRNNENQPTTSSNVLLHKFSNGPILPEIKSNSQLAPVVLPKMRSFSTIDNSSKKV</sequence>